<accession>A0A8S5VUM0</accession>
<name>A0A8S5VUM0_9VIRU</name>
<reference evidence="1" key="1">
    <citation type="journal article" date="2021" name="Proc. Natl. Acad. Sci. U.S.A.">
        <title>A Catalog of Tens of Thousands of Viruses from Human Metagenomes Reveals Hidden Associations with Chronic Diseases.</title>
        <authorList>
            <person name="Tisza M.J."/>
            <person name="Buck C.B."/>
        </authorList>
    </citation>
    <scope>NUCLEOTIDE SEQUENCE</scope>
    <source>
        <strain evidence="1">CtUCb13</strain>
    </source>
</reference>
<organism evidence="1">
    <name type="scientific">Tectiviridae sp</name>
    <dbReference type="NCBI Taxonomy" id="2831614"/>
    <lineage>
        <taxon>Viruses</taxon>
        <taxon>Varidnaviria</taxon>
        <taxon>Bamfordvirae</taxon>
        <taxon>Preplasmiviricota</taxon>
        <taxon>Prepoliviricotina</taxon>
        <taxon>Tectiliviricetes</taxon>
        <taxon>Kalamavirales</taxon>
        <taxon>Tectiviridae</taxon>
    </lineage>
</organism>
<dbReference type="EMBL" id="BK035399">
    <property type="protein sequence ID" value="DAG98350.1"/>
    <property type="molecule type" value="Genomic_DNA"/>
</dbReference>
<evidence type="ECO:0000313" key="1">
    <source>
        <dbReference type="EMBL" id="DAG98350.1"/>
    </source>
</evidence>
<protein>
    <submittedName>
        <fullName evidence="1">Uncharacterized protein</fullName>
    </submittedName>
</protein>
<proteinExistence type="predicted"/>
<sequence length="87" mass="10055">MKIKGIKKAVGQYKSTDISREKAHIFIDKEDGCVFCIRTQKESIIYFDDPNIVSITALINQDYRFGEYKVSMKDVKIISEMIMKGEL</sequence>